<dbReference type="GO" id="GO:0008168">
    <property type="term" value="F:methyltransferase activity"/>
    <property type="evidence" value="ECO:0007669"/>
    <property type="project" value="TreeGrafter"/>
</dbReference>
<dbReference type="SUPFAM" id="SSF53335">
    <property type="entry name" value="S-adenosyl-L-methionine-dependent methyltransferases"/>
    <property type="match status" value="1"/>
</dbReference>
<dbReference type="InterPro" id="IPR041698">
    <property type="entry name" value="Methyltransf_25"/>
</dbReference>
<keyword evidence="3" id="KW-1185">Reference proteome</keyword>
<dbReference type="EMBL" id="JAANQT010000188">
    <property type="protein sequence ID" value="KAG1313511.1"/>
    <property type="molecule type" value="Genomic_DNA"/>
</dbReference>
<proteinExistence type="predicted"/>
<dbReference type="Proteomes" id="UP000716291">
    <property type="component" value="Unassembled WGS sequence"/>
</dbReference>
<reference evidence="2" key="1">
    <citation type="journal article" date="2020" name="Microb. Genom.">
        <title>Genetic diversity of clinical and environmental Mucorales isolates obtained from an investigation of mucormycosis cases among solid organ transplant recipients.</title>
        <authorList>
            <person name="Nguyen M.H."/>
            <person name="Kaul D."/>
            <person name="Muto C."/>
            <person name="Cheng S.J."/>
            <person name="Richter R.A."/>
            <person name="Bruno V.M."/>
            <person name="Liu G."/>
            <person name="Beyhan S."/>
            <person name="Sundermann A.J."/>
            <person name="Mounaud S."/>
            <person name="Pasculle A.W."/>
            <person name="Nierman W.C."/>
            <person name="Driscoll E."/>
            <person name="Cumbie R."/>
            <person name="Clancy C.J."/>
            <person name="Dupont C.L."/>
        </authorList>
    </citation>
    <scope>NUCLEOTIDE SEQUENCE</scope>
    <source>
        <strain evidence="2">GL11</strain>
    </source>
</reference>
<evidence type="ECO:0000313" key="3">
    <source>
        <dbReference type="Proteomes" id="UP000716291"/>
    </source>
</evidence>
<evidence type="ECO:0000313" key="2">
    <source>
        <dbReference type="EMBL" id="KAG1313511.1"/>
    </source>
</evidence>
<dbReference type="AlphaFoldDB" id="A0A9P6XH00"/>
<name>A0A9P6XH00_RHIOR</name>
<feature type="domain" description="Methyltransferase" evidence="1">
    <location>
        <begin position="79"/>
        <end position="170"/>
    </location>
</feature>
<organism evidence="2 3">
    <name type="scientific">Rhizopus oryzae</name>
    <name type="common">Mucormycosis agent</name>
    <name type="synonym">Rhizopus arrhizus var. delemar</name>
    <dbReference type="NCBI Taxonomy" id="64495"/>
    <lineage>
        <taxon>Eukaryota</taxon>
        <taxon>Fungi</taxon>
        <taxon>Fungi incertae sedis</taxon>
        <taxon>Mucoromycota</taxon>
        <taxon>Mucoromycotina</taxon>
        <taxon>Mucoromycetes</taxon>
        <taxon>Mucorales</taxon>
        <taxon>Mucorineae</taxon>
        <taxon>Rhizopodaceae</taxon>
        <taxon>Rhizopus</taxon>
    </lineage>
</organism>
<comment type="caution">
    <text evidence="2">The sequence shown here is derived from an EMBL/GenBank/DDBJ whole genome shotgun (WGS) entry which is preliminary data.</text>
</comment>
<protein>
    <recommendedName>
        <fullName evidence="1">Methyltransferase domain-containing protein</fullName>
    </recommendedName>
</protein>
<dbReference type="PANTHER" id="PTHR43591:SF24">
    <property type="entry name" value="2-METHOXY-6-POLYPRENYL-1,4-BENZOQUINOL METHYLASE, MITOCHONDRIAL"/>
    <property type="match status" value="1"/>
</dbReference>
<evidence type="ECO:0000259" key="1">
    <source>
        <dbReference type="Pfam" id="PF13649"/>
    </source>
</evidence>
<dbReference type="PANTHER" id="PTHR43591">
    <property type="entry name" value="METHYLTRANSFERASE"/>
    <property type="match status" value="1"/>
</dbReference>
<dbReference type="OrthoDB" id="2013972at2759"/>
<dbReference type="Gene3D" id="3.40.50.150">
    <property type="entry name" value="Vaccinia Virus protein VP39"/>
    <property type="match status" value="1"/>
</dbReference>
<accession>A0A9P6XH00</accession>
<dbReference type="CDD" id="cd02440">
    <property type="entry name" value="AdoMet_MTases"/>
    <property type="match status" value="1"/>
</dbReference>
<sequence>MVSTQEPISAAGLTGSVNQTTININREFHTEESSTYWLPKDDDEQKRLVGQHFGLKELCEGNVRSNVTKALDFEKGISILDVGCGSGVWIMDMINDYPNCTYHGCDIVNATSKFLNANQFTFSYGNVVKGLPYADNTFDFVHMRLLILALRKEEWPIAIKEVIRVVKPGGMLQLTEAHLKLPDDTSCAYYKLVSAFKTIAHSKGQDMDIAKELEDMLSVNRNVSILQSECRWCRSNSGTLAAKKLIWDGIEIAKSTMSSIKPLLGVDSEESALKFLDDLNYCLTHTECYFRARSVTAQKF</sequence>
<gene>
    <name evidence="2" type="ORF">G6F64_002197</name>
</gene>
<dbReference type="Pfam" id="PF13649">
    <property type="entry name" value="Methyltransf_25"/>
    <property type="match status" value="1"/>
</dbReference>
<dbReference type="InterPro" id="IPR029063">
    <property type="entry name" value="SAM-dependent_MTases_sf"/>
</dbReference>